<dbReference type="PANTHER" id="PTHR32309">
    <property type="entry name" value="TYROSINE-PROTEIN KINASE"/>
    <property type="match status" value="1"/>
</dbReference>
<dbReference type="EMBL" id="JAUIYO010000014">
    <property type="protein sequence ID" value="MFK2826711.1"/>
    <property type="molecule type" value="Genomic_DNA"/>
</dbReference>
<evidence type="ECO:0000256" key="1">
    <source>
        <dbReference type="ARBA" id="ARBA00022741"/>
    </source>
</evidence>
<dbReference type="InterPro" id="IPR050445">
    <property type="entry name" value="Bact_polysacc_biosynth/exp"/>
</dbReference>
<dbReference type="RefSeq" id="WP_404318290.1">
    <property type="nucleotide sequence ID" value="NZ_JAUIYO010000014.1"/>
</dbReference>
<dbReference type="Gene3D" id="3.40.50.300">
    <property type="entry name" value="P-loop containing nucleotide triphosphate hydrolases"/>
    <property type="match status" value="1"/>
</dbReference>
<dbReference type="SUPFAM" id="SSF52540">
    <property type="entry name" value="P-loop containing nucleoside triphosphate hydrolases"/>
    <property type="match status" value="1"/>
</dbReference>
<dbReference type="PANTHER" id="PTHR32309:SF13">
    <property type="entry name" value="FERRIC ENTEROBACTIN TRANSPORT PROTEIN FEPE"/>
    <property type="match status" value="1"/>
</dbReference>
<accession>A0ABW8IB31</accession>
<gene>
    <name evidence="3" type="ORF">QYG89_13730</name>
</gene>
<proteinExistence type="predicted"/>
<evidence type="ECO:0000256" key="2">
    <source>
        <dbReference type="ARBA" id="ARBA00022840"/>
    </source>
</evidence>
<keyword evidence="4" id="KW-1185">Reference proteome</keyword>
<keyword evidence="3" id="KW-0418">Kinase</keyword>
<dbReference type="EC" id="2.7.10.2" evidence="3"/>
<sequence length="206" mass="23369">MLRKRQTKRIEQLQFPEKWKNTEQMRIVRSHIQQAFHYEKPVLMITSPEENELQPLVSSKLASSFAETGKKVLLVDGNFRKPALHKLFEIHNMTGLGNVLMGEEGAASEVFIQHLYVLPAGPFPIYPKYLERFKSFIHVWQNDYDVVILEAPACLEVADAQILSTACNGVILVIQANQTKKEDALKAKKMLERAGSCILGAIYQTS</sequence>
<name>A0ABW8IB31_9BACI</name>
<dbReference type="InterPro" id="IPR005702">
    <property type="entry name" value="Wzc-like_C"/>
</dbReference>
<evidence type="ECO:0000313" key="3">
    <source>
        <dbReference type="EMBL" id="MFK2826711.1"/>
    </source>
</evidence>
<protein>
    <submittedName>
        <fullName evidence="3">CpsD/CapB family tyrosine-protein kinase</fullName>
        <ecNumber evidence="3">2.7.10.2</ecNumber>
    </submittedName>
</protein>
<evidence type="ECO:0000313" key="4">
    <source>
        <dbReference type="Proteomes" id="UP001619911"/>
    </source>
</evidence>
<keyword evidence="2" id="KW-0067">ATP-binding</keyword>
<dbReference type="GO" id="GO:0004715">
    <property type="term" value="F:non-membrane spanning protein tyrosine kinase activity"/>
    <property type="evidence" value="ECO:0007669"/>
    <property type="project" value="UniProtKB-EC"/>
</dbReference>
<dbReference type="NCBIfam" id="TIGR01007">
    <property type="entry name" value="eps_fam"/>
    <property type="match status" value="1"/>
</dbReference>
<organism evidence="3 4">
    <name type="scientific">Bacillus lumedeiriae</name>
    <dbReference type="NCBI Taxonomy" id="3058829"/>
    <lineage>
        <taxon>Bacteria</taxon>
        <taxon>Bacillati</taxon>
        <taxon>Bacillota</taxon>
        <taxon>Bacilli</taxon>
        <taxon>Bacillales</taxon>
        <taxon>Bacillaceae</taxon>
        <taxon>Bacillus</taxon>
    </lineage>
</organism>
<dbReference type="Proteomes" id="UP001619911">
    <property type="component" value="Unassembled WGS sequence"/>
</dbReference>
<reference evidence="3 4" key="1">
    <citation type="submission" date="2023-07" db="EMBL/GenBank/DDBJ databases">
        <title>Bacillus lucianemedeirus sp. nov, a new species isolated from an immunobiological production facility.</title>
        <authorList>
            <person name="Costa L.V."/>
            <person name="Miranda R.V.S.L."/>
            <person name="Brandao M.L.L."/>
            <person name="Reis C.M.F."/>
            <person name="Frazao A.M."/>
            <person name="Cruz F.V."/>
            <person name="Baio P.V.P."/>
            <person name="Veras J.F.C."/>
            <person name="Ramos J.N."/>
            <person name="Vieira V."/>
        </authorList>
    </citation>
    <scope>NUCLEOTIDE SEQUENCE [LARGE SCALE GENOMIC DNA]</scope>
    <source>
        <strain evidence="3 4">B190/17</strain>
    </source>
</reference>
<dbReference type="CDD" id="cd05387">
    <property type="entry name" value="BY-kinase"/>
    <property type="match status" value="1"/>
</dbReference>
<keyword evidence="3" id="KW-0808">Transferase</keyword>
<keyword evidence="1" id="KW-0547">Nucleotide-binding</keyword>
<dbReference type="InterPro" id="IPR027417">
    <property type="entry name" value="P-loop_NTPase"/>
</dbReference>
<comment type="caution">
    <text evidence="3">The sequence shown here is derived from an EMBL/GenBank/DDBJ whole genome shotgun (WGS) entry which is preliminary data.</text>
</comment>